<reference evidence="23" key="2">
    <citation type="submission" date="2015-02" db="UniProtKB">
        <authorList>
            <consortium name="EnsemblMetazoa"/>
        </authorList>
    </citation>
    <scope>IDENTIFICATION</scope>
</reference>
<dbReference type="InterPro" id="IPR054479">
    <property type="entry name" value="AglB-like_core"/>
</dbReference>
<comment type="subunit">
    <text evidence="19">Component of the oligosaccharyltransferase (OST) complex. There are 2 OST complexes, OST-A and OST-B, which contain STT3A or STT3B as catalytic subunit, respectively. OST-A and OST-B contain common core subunits RPN1, RPN2, OST48, OST4, DAD1 and TMEM258, and OST-A contains DC2/OSTC and KRTCAP2/KCP2 specific accessory subunits. OST-A complex assembly occurs through the formation of 3 subcomplexes. Subcomplex 1 contains RPN1 and TMEM258, subcomplex 2 contains the OST-A-specific subunits STT3A, DC2/OSTC, and KCP2 as well as the core subunit OST4, and subcomplex 3 contains RPN2, DAD1, and OST48. The OST-A complex can form stable complexes with the Sec61 complex or with both the Sec61 and TRAP complexes.</text>
</comment>
<evidence type="ECO:0000256" key="12">
    <source>
        <dbReference type="ARBA" id="ARBA00022842"/>
    </source>
</evidence>
<dbReference type="GO" id="GO:0005789">
    <property type="term" value="C:endoplasmic reticulum membrane"/>
    <property type="evidence" value="ECO:0007669"/>
    <property type="project" value="UniProtKB-SubCell"/>
</dbReference>
<keyword evidence="15" id="KW-0325">Glycoprotein</keyword>
<comment type="similarity">
    <text evidence="5">Belongs to the STT3 family.</text>
</comment>
<dbReference type="Gene3D" id="3.40.50.12610">
    <property type="match status" value="1"/>
</dbReference>
<dbReference type="Proteomes" id="UP000014500">
    <property type="component" value="Unassembled WGS sequence"/>
</dbReference>
<evidence type="ECO:0000256" key="9">
    <source>
        <dbReference type="ARBA" id="ARBA00022692"/>
    </source>
</evidence>
<evidence type="ECO:0000256" key="13">
    <source>
        <dbReference type="ARBA" id="ARBA00022989"/>
    </source>
</evidence>
<reference evidence="24" key="1">
    <citation type="submission" date="2011-05" db="EMBL/GenBank/DDBJ databases">
        <authorList>
            <person name="Richards S.R."/>
            <person name="Qu J."/>
            <person name="Jiang H."/>
            <person name="Jhangiani S.N."/>
            <person name="Agravi P."/>
            <person name="Goodspeed R."/>
            <person name="Gross S."/>
            <person name="Mandapat C."/>
            <person name="Jackson L."/>
            <person name="Mathew T."/>
            <person name="Pu L."/>
            <person name="Thornton R."/>
            <person name="Saada N."/>
            <person name="Wilczek-Boney K.B."/>
            <person name="Lee S."/>
            <person name="Kovar C."/>
            <person name="Wu Y."/>
            <person name="Scherer S.E."/>
            <person name="Worley K.C."/>
            <person name="Muzny D.M."/>
            <person name="Gibbs R."/>
        </authorList>
    </citation>
    <scope>NUCLEOTIDE SEQUENCE</scope>
    <source>
        <strain evidence="24">Brora</strain>
    </source>
</reference>
<evidence type="ECO:0000256" key="4">
    <source>
        <dbReference type="ARBA" id="ARBA00004922"/>
    </source>
</evidence>
<comment type="cofactor">
    <cofactor evidence="1">
        <name>Mn(2+)</name>
        <dbReference type="ChEBI" id="CHEBI:29035"/>
    </cofactor>
</comment>
<dbReference type="PhylomeDB" id="T1JCR0"/>
<evidence type="ECO:0000256" key="17">
    <source>
        <dbReference type="ARBA" id="ARBA00040922"/>
    </source>
</evidence>
<comment type="subcellular location">
    <subcellularLocation>
        <location evidence="3">Endoplasmic reticulum membrane</location>
        <topology evidence="3">Multi-pass membrane protein</topology>
    </subcellularLocation>
</comment>
<keyword evidence="16" id="KW-0464">Manganese</keyword>
<dbReference type="PANTHER" id="PTHR13872">
    <property type="entry name" value="DOLICHYL-DIPHOSPHOOLIGOSACCHARIDE--PROTEIN GLYCOSYLTRANSFERASE SUBUNIT"/>
    <property type="match status" value="1"/>
</dbReference>
<evidence type="ECO:0000256" key="7">
    <source>
        <dbReference type="ARBA" id="ARBA00022676"/>
    </source>
</evidence>
<evidence type="ECO:0000256" key="19">
    <source>
        <dbReference type="ARBA" id="ARBA00062993"/>
    </source>
</evidence>
<comment type="catalytic activity">
    <reaction evidence="18">
        <text>a di-trans,poly-cis-dolichyl diphosphooligosaccharide + L-asparaginyl-[protein] = N(4)-(oligosaccharide-(1-&gt;4)-N-acetyl-beta-D-glucosaminyl-(1-&gt;4)-N-acetyl-beta-D-glucosaminyl)-L-asparaginyl-[protein] + a di-trans,poly-cis-dolichyl diphosphate + H(+)</text>
        <dbReference type="Rhea" id="RHEA:22980"/>
        <dbReference type="Rhea" id="RHEA-COMP:12804"/>
        <dbReference type="Rhea" id="RHEA-COMP:12805"/>
        <dbReference type="Rhea" id="RHEA-COMP:19506"/>
        <dbReference type="Rhea" id="RHEA-COMP:19509"/>
        <dbReference type="ChEBI" id="CHEBI:15378"/>
        <dbReference type="ChEBI" id="CHEBI:50347"/>
        <dbReference type="ChEBI" id="CHEBI:57497"/>
        <dbReference type="ChEBI" id="CHEBI:57570"/>
        <dbReference type="ChEBI" id="CHEBI:132529"/>
        <dbReference type="EC" id="2.4.99.18"/>
    </reaction>
</comment>
<evidence type="ECO:0000256" key="14">
    <source>
        <dbReference type="ARBA" id="ARBA00023136"/>
    </source>
</evidence>
<feature type="transmembrane region" description="Helical" evidence="20">
    <location>
        <begin position="175"/>
        <end position="191"/>
    </location>
</feature>
<evidence type="ECO:0000256" key="1">
    <source>
        <dbReference type="ARBA" id="ARBA00001936"/>
    </source>
</evidence>
<accession>T1JCR0</accession>
<evidence type="ECO:0000256" key="6">
    <source>
        <dbReference type="ARBA" id="ARBA00012605"/>
    </source>
</evidence>
<evidence type="ECO:0000259" key="22">
    <source>
        <dbReference type="Pfam" id="PF22627"/>
    </source>
</evidence>
<keyword evidence="14 20" id="KW-0472">Membrane</keyword>
<evidence type="ECO:0000256" key="15">
    <source>
        <dbReference type="ARBA" id="ARBA00023180"/>
    </source>
</evidence>
<dbReference type="STRING" id="126957.T1JCR0"/>
<sequence length="643" mass="73170">MTTFTSKSRGFLKMSPDKQDTLIKMLILSLAAILSFSCRLFSVLRFESVIHEFDPYFNYRTTRYLTEEGFYNFHNWFDDRAWYPLGRIIGGTIYPGLMVTSAVIYHSLQMINITIDIRNVCVFLAPLFSSLTTIVTYLLTKELKDAGSGLVAAAMISIVPGYISRSVAGSYDNEGIAIFCMLLTYYTWIKAVKSGSLYWASLCALAYFYMVSSWGGYVFLINLIPLHVLALMFTGRFSHRIYVAYSTMYCLGTILSMQISFVGFQSVQSSEHMAALGVFGLCQLHAFVDYLRSRMTREHFDVLFKTLILITAFIGALVGAVLTVTGKIAPWTGRFYSLLDPSYAKNNIPIIASVSEHQPTSWSSFYFDLQMLVFMFPAGLYFCFNKLTDANIFIIMYGVTSIYFAGVMVRLMLVLAPVMCILSGIGVSSMLSTYMQHLDISRVDKKMKKYENNYFLKNEDAKVMSWWDYGYQITAMANRTILVDNNTWNNTHISRVGQAMASSEEKAYEIMRELDVNYVLVIFGGLTGYSSDDINKFLWMVRIGGSTEKGQHIKEADYYTSSGEFRVDREGSPTLLNCLMYKMCYYKFGAVYTEAGKPPGYDRVRNAEIGNKDFELDVLEEAYTTEHWLVRIYKVKSLPNRGI</sequence>
<feature type="domain" description="AglB-like core" evidence="22">
    <location>
        <begin position="445"/>
        <end position="521"/>
    </location>
</feature>
<proteinExistence type="inferred from homology"/>
<evidence type="ECO:0000313" key="24">
    <source>
        <dbReference type="Proteomes" id="UP000014500"/>
    </source>
</evidence>
<feature type="transmembrane region" description="Helical" evidence="20">
    <location>
        <begin position="197"/>
        <end position="220"/>
    </location>
</feature>
<feature type="transmembrane region" description="Helical" evidence="20">
    <location>
        <begin position="273"/>
        <end position="291"/>
    </location>
</feature>
<dbReference type="InterPro" id="IPR003674">
    <property type="entry name" value="Oligo_trans_STT3"/>
</dbReference>
<dbReference type="Pfam" id="PF02516">
    <property type="entry name" value="STT3"/>
    <property type="match status" value="1"/>
</dbReference>
<dbReference type="OMA" id="TWYAIGT"/>
<keyword evidence="12" id="KW-0460">Magnesium</keyword>
<evidence type="ECO:0000256" key="20">
    <source>
        <dbReference type="SAM" id="Phobius"/>
    </source>
</evidence>
<dbReference type="HOGENOM" id="CLU_009279_1_0_1"/>
<dbReference type="eggNOG" id="KOG2292">
    <property type="taxonomic scope" value="Eukaryota"/>
</dbReference>
<dbReference type="InterPro" id="IPR048307">
    <property type="entry name" value="STT3_N"/>
</dbReference>
<evidence type="ECO:0000256" key="2">
    <source>
        <dbReference type="ARBA" id="ARBA00001946"/>
    </source>
</evidence>
<dbReference type="GO" id="GO:0046872">
    <property type="term" value="F:metal ion binding"/>
    <property type="evidence" value="ECO:0007669"/>
    <property type="project" value="UniProtKB-KW"/>
</dbReference>
<evidence type="ECO:0000256" key="3">
    <source>
        <dbReference type="ARBA" id="ARBA00004477"/>
    </source>
</evidence>
<dbReference type="GO" id="GO:0018279">
    <property type="term" value="P:protein N-linked glycosylation via asparagine"/>
    <property type="evidence" value="ECO:0007669"/>
    <property type="project" value="TreeGrafter"/>
</dbReference>
<dbReference type="EMBL" id="JH432074">
    <property type="status" value="NOT_ANNOTATED_CDS"/>
    <property type="molecule type" value="Genomic_DNA"/>
</dbReference>
<evidence type="ECO:0000259" key="21">
    <source>
        <dbReference type="Pfam" id="PF02516"/>
    </source>
</evidence>
<keyword evidence="10" id="KW-0479">Metal-binding</keyword>
<keyword evidence="13 20" id="KW-1133">Transmembrane helix</keyword>
<dbReference type="GO" id="GO:0043687">
    <property type="term" value="P:post-translational protein modification"/>
    <property type="evidence" value="ECO:0007669"/>
    <property type="project" value="TreeGrafter"/>
</dbReference>
<comment type="pathway">
    <text evidence="4">Protein modification; protein glycosylation.</text>
</comment>
<feature type="transmembrane region" description="Helical" evidence="20">
    <location>
        <begin position="391"/>
        <end position="409"/>
    </location>
</feature>
<name>T1JCR0_STRMM</name>
<dbReference type="AlphaFoldDB" id="T1JCR0"/>
<organism evidence="23 24">
    <name type="scientific">Strigamia maritima</name>
    <name type="common">European centipede</name>
    <name type="synonym">Geophilus maritimus</name>
    <dbReference type="NCBI Taxonomy" id="126957"/>
    <lineage>
        <taxon>Eukaryota</taxon>
        <taxon>Metazoa</taxon>
        <taxon>Ecdysozoa</taxon>
        <taxon>Arthropoda</taxon>
        <taxon>Myriapoda</taxon>
        <taxon>Chilopoda</taxon>
        <taxon>Pleurostigmophora</taxon>
        <taxon>Geophilomorpha</taxon>
        <taxon>Linotaeniidae</taxon>
        <taxon>Strigamia</taxon>
    </lineage>
</organism>
<keyword evidence="7" id="KW-0328">Glycosyltransferase</keyword>
<dbReference type="PANTHER" id="PTHR13872:SF43">
    <property type="entry name" value="DOLICHYL-DIPHOSPHOOLIGOSACCHARIDE--PROTEIN GLYCOSYLTRANSFERASE SUBUNIT STT3A"/>
    <property type="match status" value="1"/>
</dbReference>
<protein>
    <recommendedName>
        <fullName evidence="17">Dolichyl-diphosphooligosaccharide--protein glycosyltransferase subunit STT3A</fullName>
        <ecNumber evidence="6">2.4.99.18</ecNumber>
    </recommendedName>
</protein>
<feature type="transmembrane region" description="Helical" evidence="20">
    <location>
        <begin position="365"/>
        <end position="384"/>
    </location>
</feature>
<keyword evidence="8" id="KW-0808">Transferase</keyword>
<feature type="domain" description="Oligosaccharyl transferase STT3 N-terminal" evidence="21">
    <location>
        <begin position="23"/>
        <end position="422"/>
    </location>
</feature>
<comment type="cofactor">
    <cofactor evidence="2">
        <name>Mg(2+)</name>
        <dbReference type="ChEBI" id="CHEBI:18420"/>
    </cofactor>
</comment>
<keyword evidence="9 20" id="KW-0812">Transmembrane</keyword>
<feature type="transmembrane region" description="Helical" evidence="20">
    <location>
        <begin position="303"/>
        <end position="324"/>
    </location>
</feature>
<feature type="transmembrane region" description="Helical" evidence="20">
    <location>
        <begin position="241"/>
        <end position="261"/>
    </location>
</feature>
<evidence type="ECO:0000256" key="10">
    <source>
        <dbReference type="ARBA" id="ARBA00022723"/>
    </source>
</evidence>
<evidence type="ECO:0000256" key="11">
    <source>
        <dbReference type="ARBA" id="ARBA00022824"/>
    </source>
</evidence>
<feature type="transmembrane region" description="Helical" evidence="20">
    <location>
        <begin position="21"/>
        <end position="42"/>
    </location>
</feature>
<feature type="transmembrane region" description="Helical" evidence="20">
    <location>
        <begin position="88"/>
        <end position="108"/>
    </location>
</feature>
<evidence type="ECO:0000313" key="23">
    <source>
        <dbReference type="EnsemblMetazoa" id="SMAR011579-PA"/>
    </source>
</evidence>
<evidence type="ECO:0000256" key="18">
    <source>
        <dbReference type="ARBA" id="ARBA00048829"/>
    </source>
</evidence>
<feature type="transmembrane region" description="Helical" evidence="20">
    <location>
        <begin position="146"/>
        <end position="163"/>
    </location>
</feature>
<dbReference type="Pfam" id="PF22627">
    <property type="entry name" value="AglB_core-like"/>
    <property type="match status" value="1"/>
</dbReference>
<feature type="transmembrane region" description="Helical" evidence="20">
    <location>
        <begin position="120"/>
        <end position="140"/>
    </location>
</feature>
<evidence type="ECO:0000256" key="16">
    <source>
        <dbReference type="ARBA" id="ARBA00023211"/>
    </source>
</evidence>
<evidence type="ECO:0000256" key="5">
    <source>
        <dbReference type="ARBA" id="ARBA00010810"/>
    </source>
</evidence>
<evidence type="ECO:0000256" key="8">
    <source>
        <dbReference type="ARBA" id="ARBA00022679"/>
    </source>
</evidence>
<dbReference type="EnsemblMetazoa" id="SMAR011579-RA">
    <property type="protein sequence ID" value="SMAR011579-PA"/>
    <property type="gene ID" value="SMAR011579"/>
</dbReference>
<dbReference type="GO" id="GO:0004579">
    <property type="term" value="F:dolichyl-diphosphooligosaccharide-protein glycotransferase activity"/>
    <property type="evidence" value="ECO:0007669"/>
    <property type="project" value="UniProtKB-EC"/>
</dbReference>
<dbReference type="UniPathway" id="UPA00378"/>
<dbReference type="EC" id="2.4.99.18" evidence="6"/>
<keyword evidence="24" id="KW-1185">Reference proteome</keyword>
<keyword evidence="11" id="KW-0256">Endoplasmic reticulum</keyword>